<organism evidence="1 2">
    <name type="scientific">Tagetes erecta</name>
    <name type="common">African marigold</name>
    <dbReference type="NCBI Taxonomy" id="13708"/>
    <lineage>
        <taxon>Eukaryota</taxon>
        <taxon>Viridiplantae</taxon>
        <taxon>Streptophyta</taxon>
        <taxon>Embryophyta</taxon>
        <taxon>Tracheophyta</taxon>
        <taxon>Spermatophyta</taxon>
        <taxon>Magnoliopsida</taxon>
        <taxon>eudicotyledons</taxon>
        <taxon>Gunneridae</taxon>
        <taxon>Pentapetalae</taxon>
        <taxon>asterids</taxon>
        <taxon>campanulids</taxon>
        <taxon>Asterales</taxon>
        <taxon>Asteraceae</taxon>
        <taxon>Asteroideae</taxon>
        <taxon>Heliantheae alliance</taxon>
        <taxon>Tageteae</taxon>
        <taxon>Tagetes</taxon>
    </lineage>
</organism>
<dbReference type="Proteomes" id="UP001229421">
    <property type="component" value="Unassembled WGS sequence"/>
</dbReference>
<name>A0AAD8K380_TARER</name>
<protein>
    <submittedName>
        <fullName evidence="1">Uncharacterized protein</fullName>
    </submittedName>
</protein>
<dbReference type="AlphaFoldDB" id="A0AAD8K380"/>
<evidence type="ECO:0000313" key="2">
    <source>
        <dbReference type="Proteomes" id="UP001229421"/>
    </source>
</evidence>
<comment type="caution">
    <text evidence="1">The sequence shown here is derived from an EMBL/GenBank/DDBJ whole genome shotgun (WGS) entry which is preliminary data.</text>
</comment>
<accession>A0AAD8K380</accession>
<reference evidence="1" key="1">
    <citation type="journal article" date="2023" name="bioRxiv">
        <title>Improved chromosome-level genome assembly for marigold (Tagetes erecta).</title>
        <authorList>
            <person name="Jiang F."/>
            <person name="Yuan L."/>
            <person name="Wang S."/>
            <person name="Wang H."/>
            <person name="Xu D."/>
            <person name="Wang A."/>
            <person name="Fan W."/>
        </authorList>
    </citation>
    <scope>NUCLEOTIDE SEQUENCE</scope>
    <source>
        <strain evidence="1">WSJ</strain>
        <tissue evidence="1">Leaf</tissue>
    </source>
</reference>
<dbReference type="EMBL" id="JAUHHV010000008">
    <property type="protein sequence ID" value="KAK1414988.1"/>
    <property type="molecule type" value="Genomic_DNA"/>
</dbReference>
<sequence length="71" mass="8386">MQKMVKLVYKFWVTCGLRRDPESGSDEAYNDFYVFFQSRWLTAVSHESLFKGTRDCDKQVDIGARKLRSRS</sequence>
<gene>
    <name evidence="1" type="ORF">QVD17_30754</name>
</gene>
<keyword evidence="2" id="KW-1185">Reference proteome</keyword>
<proteinExistence type="predicted"/>
<evidence type="ECO:0000313" key="1">
    <source>
        <dbReference type="EMBL" id="KAK1414988.1"/>
    </source>
</evidence>